<dbReference type="AlphaFoldDB" id="A0A8J3D0C3"/>
<keyword evidence="1" id="KW-0732">Signal</keyword>
<evidence type="ECO:0008006" key="4">
    <source>
        <dbReference type="Google" id="ProtNLM"/>
    </source>
</evidence>
<protein>
    <recommendedName>
        <fullName evidence="4">Beta-lactamase</fullName>
    </recommendedName>
</protein>
<dbReference type="EMBL" id="BMYF01000014">
    <property type="protein sequence ID" value="GHB42055.1"/>
    <property type="molecule type" value="Genomic_DNA"/>
</dbReference>
<dbReference type="RefSeq" id="WP_189582711.1">
    <property type="nucleotide sequence ID" value="NZ_BMYF01000014.1"/>
</dbReference>
<dbReference type="Proteomes" id="UP000642809">
    <property type="component" value="Unassembled WGS sequence"/>
</dbReference>
<reference evidence="2" key="1">
    <citation type="journal article" date="2014" name="Int. J. Syst. Evol. Microbiol.">
        <title>Complete genome sequence of Corynebacterium casei LMG S-19264T (=DSM 44701T), isolated from a smear-ripened cheese.</title>
        <authorList>
            <consortium name="US DOE Joint Genome Institute (JGI-PGF)"/>
            <person name="Walter F."/>
            <person name="Albersmeier A."/>
            <person name="Kalinowski J."/>
            <person name="Ruckert C."/>
        </authorList>
    </citation>
    <scope>NUCLEOTIDE SEQUENCE</scope>
    <source>
        <strain evidence="2">KCTC 23224</strain>
    </source>
</reference>
<evidence type="ECO:0000313" key="2">
    <source>
        <dbReference type="EMBL" id="GHB42055.1"/>
    </source>
</evidence>
<evidence type="ECO:0000313" key="3">
    <source>
        <dbReference type="Proteomes" id="UP000642809"/>
    </source>
</evidence>
<gene>
    <name evidence="2" type="ORF">GCM10008106_23830</name>
</gene>
<comment type="caution">
    <text evidence="2">The sequence shown here is derived from an EMBL/GenBank/DDBJ whole genome shotgun (WGS) entry which is preliminary data.</text>
</comment>
<accession>A0A8J3D0C3</accession>
<feature type="signal peptide" evidence="1">
    <location>
        <begin position="1"/>
        <end position="20"/>
    </location>
</feature>
<keyword evidence="3" id="KW-1185">Reference proteome</keyword>
<feature type="chain" id="PRO_5035304439" description="Beta-lactamase" evidence="1">
    <location>
        <begin position="21"/>
        <end position="99"/>
    </location>
</feature>
<sequence>MKKMILFTASFLLGSQLLFASTNEENKTIAFEDLVRDLKIELLEPVTKKAPSIVFINKCGEVVAELYGNTNELNEKFQEMIQKGHLMSKSSTLSVYLVQ</sequence>
<evidence type="ECO:0000256" key="1">
    <source>
        <dbReference type="SAM" id="SignalP"/>
    </source>
</evidence>
<organism evidence="2 3">
    <name type="scientific">Mongoliitalea lutea</name>
    <dbReference type="NCBI Taxonomy" id="849756"/>
    <lineage>
        <taxon>Bacteria</taxon>
        <taxon>Pseudomonadati</taxon>
        <taxon>Bacteroidota</taxon>
        <taxon>Cytophagia</taxon>
        <taxon>Cytophagales</taxon>
        <taxon>Cyclobacteriaceae</taxon>
        <taxon>Mongoliitalea</taxon>
    </lineage>
</organism>
<proteinExistence type="predicted"/>
<reference evidence="2" key="2">
    <citation type="submission" date="2020-09" db="EMBL/GenBank/DDBJ databases">
        <authorList>
            <person name="Sun Q."/>
            <person name="Kim S."/>
        </authorList>
    </citation>
    <scope>NUCLEOTIDE SEQUENCE</scope>
    <source>
        <strain evidence="2">KCTC 23224</strain>
    </source>
</reference>
<name>A0A8J3D0C3_9BACT</name>